<dbReference type="Proteomes" id="UP000030765">
    <property type="component" value="Unassembled WGS sequence"/>
</dbReference>
<dbReference type="EMBL" id="ATLV01012640">
    <property type="status" value="NOT_ANNOTATED_CDS"/>
    <property type="molecule type" value="Genomic_DNA"/>
</dbReference>
<evidence type="ECO:0000313" key="2">
    <source>
        <dbReference type="EnsemblMetazoa" id="ASIC004114-PA"/>
    </source>
</evidence>
<dbReference type="EnsemblMetazoa" id="ASIC004114-RA">
    <property type="protein sequence ID" value="ASIC004114-PA"/>
    <property type="gene ID" value="ASIC004114"/>
</dbReference>
<dbReference type="AlphaFoldDB" id="A0A084VG47"/>
<organism evidence="1">
    <name type="scientific">Anopheles sinensis</name>
    <name type="common">Mosquito</name>
    <dbReference type="NCBI Taxonomy" id="74873"/>
    <lineage>
        <taxon>Eukaryota</taxon>
        <taxon>Metazoa</taxon>
        <taxon>Ecdysozoa</taxon>
        <taxon>Arthropoda</taxon>
        <taxon>Hexapoda</taxon>
        <taxon>Insecta</taxon>
        <taxon>Pterygota</taxon>
        <taxon>Neoptera</taxon>
        <taxon>Endopterygota</taxon>
        <taxon>Diptera</taxon>
        <taxon>Nematocera</taxon>
        <taxon>Culicoidea</taxon>
        <taxon>Culicidae</taxon>
        <taxon>Anophelinae</taxon>
        <taxon>Anopheles</taxon>
    </lineage>
</organism>
<protein>
    <submittedName>
        <fullName evidence="1 2">Ribulose-phosphate 3-epimerase</fullName>
    </submittedName>
</protein>
<sequence length="59" mass="6373">MAIRAAVPTPKPSVPVGADYCVTFWHAPDDDDEASPELTALGTIPVPWNARRRTVGDKL</sequence>
<keyword evidence="3" id="KW-1185">Reference proteome</keyword>
<evidence type="ECO:0000313" key="3">
    <source>
        <dbReference type="Proteomes" id="UP000030765"/>
    </source>
</evidence>
<reference evidence="1 3" key="1">
    <citation type="journal article" date="2014" name="BMC Genomics">
        <title>Genome sequence of Anopheles sinensis provides insight into genetics basis of mosquito competence for malaria parasites.</title>
        <authorList>
            <person name="Zhou D."/>
            <person name="Zhang D."/>
            <person name="Ding G."/>
            <person name="Shi L."/>
            <person name="Hou Q."/>
            <person name="Ye Y."/>
            <person name="Xu Y."/>
            <person name="Zhou H."/>
            <person name="Xiong C."/>
            <person name="Li S."/>
            <person name="Yu J."/>
            <person name="Hong S."/>
            <person name="Yu X."/>
            <person name="Zou P."/>
            <person name="Chen C."/>
            <person name="Chang X."/>
            <person name="Wang W."/>
            <person name="Lv Y."/>
            <person name="Sun Y."/>
            <person name="Ma L."/>
            <person name="Shen B."/>
            <person name="Zhu C."/>
        </authorList>
    </citation>
    <scope>NUCLEOTIDE SEQUENCE [LARGE SCALE GENOMIC DNA]</scope>
</reference>
<evidence type="ECO:0000313" key="1">
    <source>
        <dbReference type="EMBL" id="KFB36941.1"/>
    </source>
</evidence>
<accession>A0A084VG47</accession>
<name>A0A084VG47_ANOSI</name>
<reference evidence="2" key="2">
    <citation type="submission" date="2020-05" db="UniProtKB">
        <authorList>
            <consortium name="EnsemblMetazoa"/>
        </authorList>
    </citation>
    <scope>IDENTIFICATION</scope>
</reference>
<gene>
    <name evidence="1" type="ORF">ZHAS_00004114</name>
</gene>
<proteinExistence type="predicted"/>
<dbReference type="VEuPathDB" id="VectorBase:ASIC004114"/>
<dbReference type="EMBL" id="KE524806">
    <property type="protein sequence ID" value="KFB36941.1"/>
    <property type="molecule type" value="Genomic_DNA"/>
</dbReference>